<evidence type="ECO:0000313" key="2">
    <source>
        <dbReference type="EMBL" id="PAA75611.1"/>
    </source>
</evidence>
<dbReference type="PRINTS" id="PR00178">
    <property type="entry name" value="FATTYACIDBP"/>
</dbReference>
<comment type="caution">
    <text evidence="2">The sequence shown here is derived from an EMBL/GenBank/DDBJ whole genome shotgun (WGS) entry which is preliminary data.</text>
</comment>
<dbReference type="EMBL" id="NIVC01003683">
    <property type="protein sequence ID" value="PAA50259.1"/>
    <property type="molecule type" value="Genomic_DNA"/>
</dbReference>
<gene>
    <name evidence="1" type="ORF">BOX15_Mlig009395g3</name>
    <name evidence="2" type="ORF">BOX15_Mlig009395g5</name>
</gene>
<proteinExistence type="predicted"/>
<evidence type="ECO:0000313" key="1">
    <source>
        <dbReference type="EMBL" id="PAA50259.1"/>
    </source>
</evidence>
<keyword evidence="3" id="KW-1185">Reference proteome</keyword>
<evidence type="ECO:0000313" key="3">
    <source>
        <dbReference type="Proteomes" id="UP000215902"/>
    </source>
</evidence>
<dbReference type="SUPFAM" id="SSF50814">
    <property type="entry name" value="Lipocalins"/>
    <property type="match status" value="1"/>
</dbReference>
<dbReference type="Proteomes" id="UP000215902">
    <property type="component" value="Unassembled WGS sequence"/>
</dbReference>
<dbReference type="GO" id="GO:0008289">
    <property type="term" value="F:lipid binding"/>
    <property type="evidence" value="ECO:0007669"/>
    <property type="project" value="UniProtKB-KW"/>
</dbReference>
<accession>A0A267FPA1</accession>
<dbReference type="InterPro" id="IPR012674">
    <property type="entry name" value="Calycin"/>
</dbReference>
<protein>
    <submittedName>
        <fullName evidence="2">Uncharacterized protein</fullName>
    </submittedName>
</protein>
<dbReference type="EMBL" id="NIVC01000873">
    <property type="protein sequence ID" value="PAA75611.1"/>
    <property type="molecule type" value="Genomic_DNA"/>
</dbReference>
<name>A0A267FPA1_9PLAT</name>
<reference evidence="2 3" key="1">
    <citation type="submission" date="2017-06" db="EMBL/GenBank/DDBJ databases">
        <title>A platform for efficient transgenesis in Macrostomum lignano, a flatworm model organism for stem cell research.</title>
        <authorList>
            <person name="Berezikov E."/>
        </authorList>
    </citation>
    <scope>NUCLEOTIDE SEQUENCE [LARGE SCALE GENOMIC DNA]</scope>
    <source>
        <strain evidence="2">DV1</strain>
        <tissue evidence="2">Whole organism</tissue>
    </source>
</reference>
<dbReference type="AlphaFoldDB" id="A0A267FPA1"/>
<dbReference type="Gene3D" id="2.40.128.20">
    <property type="match status" value="1"/>
</dbReference>
<sequence length="150" mass="16757">MAVAGKENPQLFGVWKAYKSENMAALMEKAGAPWMARKMGANATPTVTMTRLDDRRISISSKTMMFNMEQVHELDTLVQGDMAMAGKQVEYYTEWTDDGKLVVYQADVGAGGDLKTTGMKTVRSLEPNGEMLVTVSMDNVVAYRWFKRQT</sequence>
<dbReference type="InterPro" id="IPR000463">
    <property type="entry name" value="Fatty_acid-bd"/>
</dbReference>
<organism evidence="2 3">
    <name type="scientific">Macrostomum lignano</name>
    <dbReference type="NCBI Taxonomy" id="282301"/>
    <lineage>
        <taxon>Eukaryota</taxon>
        <taxon>Metazoa</taxon>
        <taxon>Spiralia</taxon>
        <taxon>Lophotrochozoa</taxon>
        <taxon>Platyhelminthes</taxon>
        <taxon>Rhabditophora</taxon>
        <taxon>Macrostomorpha</taxon>
        <taxon>Macrostomida</taxon>
        <taxon>Macrostomidae</taxon>
        <taxon>Macrostomum</taxon>
    </lineage>
</organism>
<dbReference type="CDD" id="cd00742">
    <property type="entry name" value="FABP"/>
    <property type="match status" value="1"/>
</dbReference>
<dbReference type="OrthoDB" id="354351at2759"/>